<keyword evidence="5" id="KW-0677">Repeat</keyword>
<evidence type="ECO:0000256" key="7">
    <source>
        <dbReference type="ARBA" id="ARBA00022989"/>
    </source>
</evidence>
<evidence type="ECO:0000256" key="10">
    <source>
        <dbReference type="PROSITE-ProRule" id="PRU00282"/>
    </source>
</evidence>
<dbReference type="Gene3D" id="1.50.40.10">
    <property type="entry name" value="Mitochondrial carrier domain"/>
    <property type="match status" value="2"/>
</dbReference>
<dbReference type="OMA" id="CSSECFQ"/>
<keyword evidence="8" id="KW-0496">Mitochondrion</keyword>
<feature type="repeat" description="Solcar" evidence="10">
    <location>
        <begin position="1"/>
        <end position="89"/>
    </location>
</feature>
<evidence type="ECO:0000313" key="13">
    <source>
        <dbReference type="EMBL" id="EPZ33500.1"/>
    </source>
</evidence>
<feature type="repeat" description="Solcar" evidence="10">
    <location>
        <begin position="177"/>
        <end position="263"/>
    </location>
</feature>
<gene>
    <name evidence="13" type="ORF">O9G_001251</name>
    <name evidence="14" type="ORF">ROZALSC1DRAFT_27600</name>
</gene>
<evidence type="ECO:0000313" key="15">
    <source>
        <dbReference type="Proteomes" id="UP000030755"/>
    </source>
</evidence>
<evidence type="ECO:0000313" key="14">
    <source>
        <dbReference type="EMBL" id="RKP20966.1"/>
    </source>
</evidence>
<dbReference type="GO" id="GO:0005743">
    <property type="term" value="C:mitochondrial inner membrane"/>
    <property type="evidence" value="ECO:0007669"/>
    <property type="project" value="UniProtKB-SubCell"/>
</dbReference>
<protein>
    <submittedName>
        <fullName evidence="14">Mitochondrial carrier</fullName>
    </submittedName>
    <submittedName>
        <fullName evidence="13">Mitochondrial substrate/solute carrier domain-containing protein</fullName>
    </submittedName>
</protein>
<dbReference type="SUPFAM" id="SSF103506">
    <property type="entry name" value="Mitochondrial carrier"/>
    <property type="match status" value="1"/>
</dbReference>
<dbReference type="InterPro" id="IPR023395">
    <property type="entry name" value="MCP_dom_sf"/>
</dbReference>
<dbReference type="STRING" id="988480.A0A075ATJ6"/>
<sequence length="264" mass="29344">MDVVKVRLQAQVSNNISVQKSTFIFANDFHDTVRPLMATNGYKGTLDGIKKIVKQEGFTSLWRGLSPTLVMSVPATVVYYVGYEHLKGWFSQVTMDSPMAPLYSGALARTASFISPIELIRTRAQASTKNTTIKSIIIDIKQSVSLNGLAIYWLSYENTKAKIKKLYIRKLDTKVTEEMIISFIAGATSGMIAAVLTTPFDVAKTRRQIETKKNARYSVTKALCHIFKEEGYRGLFKGVTARVGKVAPACAIMISSYEVGKRFM</sequence>
<dbReference type="GO" id="GO:0030170">
    <property type="term" value="F:pyridoxal phosphate binding"/>
    <property type="evidence" value="ECO:0007669"/>
    <property type="project" value="EnsemblFungi"/>
</dbReference>
<evidence type="ECO:0000256" key="9">
    <source>
        <dbReference type="ARBA" id="ARBA00023136"/>
    </source>
</evidence>
<feature type="transmembrane region" description="Helical" evidence="12">
    <location>
        <begin position="179"/>
        <end position="203"/>
    </location>
</feature>
<comment type="similarity">
    <text evidence="2 11">Belongs to the mitochondrial carrier (TC 2.A.29) family.</text>
</comment>
<evidence type="ECO:0000256" key="12">
    <source>
        <dbReference type="SAM" id="Phobius"/>
    </source>
</evidence>
<proteinExistence type="inferred from homology"/>
<evidence type="ECO:0000256" key="5">
    <source>
        <dbReference type="ARBA" id="ARBA00022737"/>
    </source>
</evidence>
<dbReference type="HOGENOM" id="CLU_015166_0_5_1"/>
<dbReference type="EMBL" id="KE561054">
    <property type="protein sequence ID" value="EPZ33500.1"/>
    <property type="molecule type" value="Genomic_DNA"/>
</dbReference>
<reference evidence="13 15" key="1">
    <citation type="journal article" date="2013" name="Curr. Biol.">
        <title>Shared signatures of parasitism and phylogenomics unite Cryptomycota and microsporidia.</title>
        <authorList>
            <person name="James T.Y."/>
            <person name="Pelin A."/>
            <person name="Bonen L."/>
            <person name="Ahrendt S."/>
            <person name="Sain D."/>
            <person name="Corradi N."/>
            <person name="Stajich J.E."/>
        </authorList>
    </citation>
    <scope>NUCLEOTIDE SEQUENCE [LARGE SCALE GENOMIC DNA]</scope>
    <source>
        <strain evidence="13 15">CSF55</strain>
        <strain evidence="13 15">CSF55</strain>
    </source>
</reference>
<evidence type="ECO:0000256" key="2">
    <source>
        <dbReference type="ARBA" id="ARBA00006375"/>
    </source>
</evidence>
<keyword evidence="7 12" id="KW-1133">Transmembrane helix</keyword>
<dbReference type="InterPro" id="IPR045315">
    <property type="entry name" value="Mtm1-like"/>
</dbReference>
<keyword evidence="4 10" id="KW-0812">Transmembrane</keyword>
<dbReference type="AlphaFoldDB" id="A0A075ATJ6"/>
<dbReference type="GO" id="GO:1990542">
    <property type="term" value="P:mitochondrial transmembrane transport"/>
    <property type="evidence" value="ECO:0007669"/>
    <property type="project" value="InterPro"/>
</dbReference>
<evidence type="ECO:0000256" key="6">
    <source>
        <dbReference type="ARBA" id="ARBA00022792"/>
    </source>
</evidence>
<evidence type="ECO:0000313" key="16">
    <source>
        <dbReference type="Proteomes" id="UP000281549"/>
    </source>
</evidence>
<dbReference type="Pfam" id="PF00153">
    <property type="entry name" value="Mito_carr"/>
    <property type="match status" value="2"/>
</dbReference>
<dbReference type="Proteomes" id="UP000281549">
    <property type="component" value="Unassembled WGS sequence"/>
</dbReference>
<reference evidence="16" key="2">
    <citation type="journal article" date="2018" name="Nat. Microbiol.">
        <title>Leveraging single-cell genomics to expand the fungal tree of life.</title>
        <authorList>
            <person name="Ahrendt S.R."/>
            <person name="Quandt C.A."/>
            <person name="Ciobanu D."/>
            <person name="Clum A."/>
            <person name="Salamov A."/>
            <person name="Andreopoulos B."/>
            <person name="Cheng J.F."/>
            <person name="Woyke T."/>
            <person name="Pelin A."/>
            <person name="Henrissat B."/>
            <person name="Reynolds N.K."/>
            <person name="Benny G.L."/>
            <person name="Smith M.E."/>
            <person name="James T.Y."/>
            <person name="Grigoriev I.V."/>
        </authorList>
    </citation>
    <scope>NUCLEOTIDE SEQUENCE [LARGE SCALE GENOMIC DNA]</scope>
    <source>
        <strain evidence="16">CSF55</strain>
    </source>
</reference>
<dbReference type="GO" id="GO:0031921">
    <property type="term" value="P:pyridoxal phosphate transport"/>
    <property type="evidence" value="ECO:0007669"/>
    <property type="project" value="EnsemblFungi"/>
</dbReference>
<comment type="subcellular location">
    <subcellularLocation>
        <location evidence="1">Mitochondrion inner membrane</location>
        <topology evidence="1">Multi-pass membrane protein</topology>
    </subcellularLocation>
</comment>
<dbReference type="OrthoDB" id="1747031at2759"/>
<evidence type="ECO:0000256" key="1">
    <source>
        <dbReference type="ARBA" id="ARBA00004448"/>
    </source>
</evidence>
<evidence type="ECO:0000256" key="3">
    <source>
        <dbReference type="ARBA" id="ARBA00022448"/>
    </source>
</evidence>
<keyword evidence="6" id="KW-0999">Mitochondrion inner membrane</keyword>
<dbReference type="PANTHER" id="PTHR45760">
    <property type="entry name" value="FI19922P1-RELATED"/>
    <property type="match status" value="1"/>
</dbReference>
<keyword evidence="9 10" id="KW-0472">Membrane</keyword>
<dbReference type="PANTHER" id="PTHR45760:SF2">
    <property type="entry name" value="FI19922P1-RELATED"/>
    <property type="match status" value="1"/>
</dbReference>
<keyword evidence="15" id="KW-1185">Reference proteome</keyword>
<name>A0A075ATJ6_ROZAC</name>
<evidence type="ECO:0000256" key="11">
    <source>
        <dbReference type="RuleBase" id="RU000488"/>
    </source>
</evidence>
<accession>A0A075ATJ6</accession>
<dbReference type="InterPro" id="IPR018108">
    <property type="entry name" value="MCP_transmembrane"/>
</dbReference>
<reference evidence="14" key="3">
    <citation type="submission" date="2018-08" db="EMBL/GenBank/DDBJ databases">
        <title>Leveraging single-cell genomics to expand the Fungal Tree of Life.</title>
        <authorList>
            <consortium name="DOE Joint Genome Institute"/>
            <person name="Ahrendt S.R."/>
            <person name="Quandt C.A."/>
            <person name="Ciobanu D."/>
            <person name="Clum A."/>
            <person name="Salamov A."/>
            <person name="Andreopoulos B."/>
            <person name="Cheng J.-F."/>
            <person name="Woyke T."/>
            <person name="Pelin A."/>
            <person name="Henrissat B."/>
            <person name="Reynolds N."/>
            <person name="Benny G.L."/>
            <person name="Smith M.E."/>
            <person name="James T.Y."/>
            <person name="Grigoriev I.V."/>
        </authorList>
    </citation>
    <scope>NUCLEOTIDE SEQUENCE</scope>
    <source>
        <strain evidence="14">CSF55</strain>
    </source>
</reference>
<organism evidence="13 15">
    <name type="scientific">Rozella allomycis (strain CSF55)</name>
    <dbReference type="NCBI Taxonomy" id="988480"/>
    <lineage>
        <taxon>Eukaryota</taxon>
        <taxon>Fungi</taxon>
        <taxon>Fungi incertae sedis</taxon>
        <taxon>Cryptomycota</taxon>
        <taxon>Cryptomycota incertae sedis</taxon>
        <taxon>Rozella</taxon>
    </lineage>
</organism>
<evidence type="ECO:0000256" key="8">
    <source>
        <dbReference type="ARBA" id="ARBA00023128"/>
    </source>
</evidence>
<dbReference type="GO" id="GO:0006879">
    <property type="term" value="P:intracellular iron ion homeostasis"/>
    <property type="evidence" value="ECO:0007669"/>
    <property type="project" value="EnsemblFungi"/>
</dbReference>
<dbReference type="EMBL" id="ML005003">
    <property type="protein sequence ID" value="RKP20966.1"/>
    <property type="molecule type" value="Genomic_DNA"/>
</dbReference>
<dbReference type="Proteomes" id="UP000030755">
    <property type="component" value="Unassembled WGS sequence"/>
</dbReference>
<keyword evidence="3 11" id="KW-0813">Transport</keyword>
<dbReference type="PROSITE" id="PS50920">
    <property type="entry name" value="SOLCAR"/>
    <property type="match status" value="2"/>
</dbReference>
<evidence type="ECO:0000256" key="4">
    <source>
        <dbReference type="ARBA" id="ARBA00022692"/>
    </source>
</evidence>